<feature type="region of interest" description="Disordered" evidence="2">
    <location>
        <begin position="323"/>
        <end position="369"/>
    </location>
</feature>
<evidence type="ECO:0000256" key="2">
    <source>
        <dbReference type="SAM" id="MobiDB-lite"/>
    </source>
</evidence>
<reference evidence="3 4" key="1">
    <citation type="submission" date="2021-06" db="EMBL/GenBank/DDBJ databases">
        <title>A haploid diamondback moth (Plutella xylostella L.) genome assembly resolves 31 chromosomes and identifies a diamide resistance mutation.</title>
        <authorList>
            <person name="Ward C.M."/>
            <person name="Perry K.D."/>
            <person name="Baker G."/>
            <person name="Powis K."/>
            <person name="Heckel D.G."/>
            <person name="Baxter S.W."/>
        </authorList>
    </citation>
    <scope>NUCLEOTIDE SEQUENCE [LARGE SCALE GENOMIC DNA]</scope>
    <source>
        <strain evidence="3 4">LV</strain>
        <tissue evidence="3">Single pupa</tissue>
    </source>
</reference>
<organism evidence="3 4">
    <name type="scientific">Plutella xylostella</name>
    <name type="common">Diamondback moth</name>
    <name type="synonym">Plutella maculipennis</name>
    <dbReference type="NCBI Taxonomy" id="51655"/>
    <lineage>
        <taxon>Eukaryota</taxon>
        <taxon>Metazoa</taxon>
        <taxon>Ecdysozoa</taxon>
        <taxon>Arthropoda</taxon>
        <taxon>Hexapoda</taxon>
        <taxon>Insecta</taxon>
        <taxon>Pterygota</taxon>
        <taxon>Neoptera</taxon>
        <taxon>Endopterygota</taxon>
        <taxon>Lepidoptera</taxon>
        <taxon>Glossata</taxon>
        <taxon>Ditrysia</taxon>
        <taxon>Yponomeutoidea</taxon>
        <taxon>Plutellidae</taxon>
        <taxon>Plutella</taxon>
    </lineage>
</organism>
<dbReference type="EMBL" id="JAHIBW010000024">
    <property type="protein sequence ID" value="KAG7298626.1"/>
    <property type="molecule type" value="Genomic_DNA"/>
</dbReference>
<dbReference type="Proteomes" id="UP000823941">
    <property type="component" value="Chromosome 24"/>
</dbReference>
<evidence type="ECO:0000313" key="4">
    <source>
        <dbReference type="Proteomes" id="UP000823941"/>
    </source>
</evidence>
<feature type="compositionally biased region" description="Basic residues" evidence="2">
    <location>
        <begin position="75"/>
        <end position="85"/>
    </location>
</feature>
<keyword evidence="4" id="KW-1185">Reference proteome</keyword>
<feature type="coiled-coil region" evidence="1">
    <location>
        <begin position="167"/>
        <end position="268"/>
    </location>
</feature>
<feature type="region of interest" description="Disordered" evidence="2">
    <location>
        <begin position="72"/>
        <end position="101"/>
    </location>
</feature>
<gene>
    <name evidence="3" type="ORF">JYU34_018279</name>
</gene>
<feature type="region of interest" description="Disordered" evidence="2">
    <location>
        <begin position="1"/>
        <end position="56"/>
    </location>
</feature>
<evidence type="ECO:0000313" key="3">
    <source>
        <dbReference type="EMBL" id="KAG7298626.1"/>
    </source>
</evidence>
<comment type="caution">
    <text evidence="3">The sequence shown here is derived from an EMBL/GenBank/DDBJ whole genome shotgun (WGS) entry which is preliminary data.</text>
</comment>
<name>A0ABQ7Q071_PLUXY</name>
<accession>A0ABQ7Q071</accession>
<sequence length="369" mass="42028">MSDGLSDDAPAEPQAPAGGEGSRASSQGVSDMSDGLSDDDADADPEARRRNRRLRREEKVVELDHKVCRTGCRTTRSRTRTRRRAGGTGGSGGRRRKQQEELKDKLQRLESKVLVGGENLLDKAESQRALLEQASRELERRRLIEQKLSEDLIKKEVGVALDRDSISENLLDKAESQRALLEQASRELERRRLIEQKLSEDLIKKEAERLDLEERYSSLQEENAAKTRKLKRAVQLLNSAKAELADQQREQQREMEGILDSVRALKREIQLADLVLDEYIPKDYQALIDQYVHWNEQLGEWQVKCVAYTGNNMNLAQDHAARHQRHKHMEPPDLSDRYLSYSSAPTRAPSRLAPPTAVPRPHTAYTRAN</sequence>
<protein>
    <submittedName>
        <fullName evidence="3">Uncharacterized protein</fullName>
    </submittedName>
</protein>
<feature type="compositionally biased region" description="Acidic residues" evidence="2">
    <location>
        <begin position="1"/>
        <end position="10"/>
    </location>
</feature>
<keyword evidence="1" id="KW-0175">Coiled coil</keyword>
<evidence type="ECO:0000256" key="1">
    <source>
        <dbReference type="SAM" id="Coils"/>
    </source>
</evidence>
<proteinExistence type="predicted"/>